<name>A0A831A2B6_ERWAM</name>
<gene>
    <name evidence="1" type="ORF">BN437_3444</name>
</gene>
<evidence type="ECO:0000313" key="1">
    <source>
        <dbReference type="EMBL" id="CCO95344.1"/>
    </source>
</evidence>
<organism evidence="1 2">
    <name type="scientific">Erwinia amylovora NBRC 12687 = CFBP 1232</name>
    <dbReference type="NCBI Taxonomy" id="1219359"/>
    <lineage>
        <taxon>Bacteria</taxon>
        <taxon>Pseudomonadati</taxon>
        <taxon>Pseudomonadota</taxon>
        <taxon>Gammaproteobacteria</taxon>
        <taxon>Enterobacterales</taxon>
        <taxon>Erwiniaceae</taxon>
        <taxon>Erwinia</taxon>
    </lineage>
</organism>
<reference evidence="1 2" key="1">
    <citation type="submission" date="2012-11" db="EMBL/GenBank/DDBJ databases">
        <authorList>
            <person name="Linke B."/>
        </authorList>
    </citation>
    <scope>NUCLEOTIDE SEQUENCE [LARGE SCALE GENOMIC DNA]</scope>
    <source>
        <strain evidence="2">CFBP 1232</strain>
    </source>
</reference>
<comment type="caution">
    <text evidence="1">The sequence shown here is derived from an EMBL/GenBank/DDBJ whole genome shotgun (WGS) entry which is preliminary data.</text>
</comment>
<evidence type="ECO:0000313" key="2">
    <source>
        <dbReference type="Proteomes" id="UP000013111"/>
    </source>
</evidence>
<protein>
    <submittedName>
        <fullName evidence="1">Uncharacterized protein</fullName>
    </submittedName>
</protein>
<accession>A0A831A2B6</accession>
<proteinExistence type="predicted"/>
<sequence>MSFIRSVSDDAQITRVQFNNNSFIAFRIKKAPAEARAVNFYDGKLLSLSPPLTRYNTFCVTQQNYLLLQRDCLE</sequence>
<dbReference type="EMBL" id="CAPB01000039">
    <property type="protein sequence ID" value="CCO95344.1"/>
    <property type="molecule type" value="Genomic_DNA"/>
</dbReference>
<reference evidence="1 2" key="2">
    <citation type="submission" date="2013-04" db="EMBL/GenBank/DDBJ databases">
        <title>Comparative genomics of 12 strains of Erwinia amylovora identifies a pan-genome with a large conserved core and provides insights into host specificity.</title>
        <authorList>
            <person name="Mann R.A."/>
            <person name="Smits T.H.M."/>
            <person name="Buehlmann A."/>
            <person name="Blom J."/>
            <person name="Goesmann A."/>
            <person name="Frey J.E."/>
            <person name="Plummer K.M."/>
            <person name="Beer S.V."/>
            <person name="Luck J."/>
            <person name="Duffy B."/>
            <person name="Rodoni B."/>
        </authorList>
    </citation>
    <scope>NUCLEOTIDE SEQUENCE [LARGE SCALE GENOMIC DNA]</scope>
    <source>
        <strain evidence="2">CFBP 1232</strain>
    </source>
</reference>
<dbReference type="AlphaFoldDB" id="A0A831A2B6"/>
<dbReference type="Proteomes" id="UP000013111">
    <property type="component" value="Unassembled WGS sequence"/>
</dbReference>